<accession>A0ABQ4S0L4</accession>
<proteinExistence type="predicted"/>
<feature type="transmembrane region" description="Helical" evidence="1">
    <location>
        <begin position="259"/>
        <end position="281"/>
    </location>
</feature>
<feature type="transmembrane region" description="Helical" evidence="1">
    <location>
        <begin position="77"/>
        <end position="98"/>
    </location>
</feature>
<comment type="caution">
    <text evidence="2">The sequence shown here is derived from an EMBL/GenBank/DDBJ whole genome shotgun (WGS) entry which is preliminary data.</text>
</comment>
<evidence type="ECO:0000313" key="3">
    <source>
        <dbReference type="Proteomes" id="UP001055125"/>
    </source>
</evidence>
<feature type="transmembrane region" description="Helical" evidence="1">
    <location>
        <begin position="199"/>
        <end position="232"/>
    </location>
</feature>
<reference evidence="2" key="2">
    <citation type="submission" date="2021-08" db="EMBL/GenBank/DDBJ databases">
        <authorList>
            <person name="Tani A."/>
            <person name="Ola A."/>
            <person name="Ogura Y."/>
            <person name="Katsura K."/>
            <person name="Hayashi T."/>
        </authorList>
    </citation>
    <scope>NUCLEOTIDE SEQUENCE</scope>
    <source>
        <strain evidence="2">DSM 19015</strain>
    </source>
</reference>
<reference evidence="2" key="1">
    <citation type="journal article" date="2021" name="Front. Microbiol.">
        <title>Comprehensive Comparative Genomics and Phenotyping of Methylobacterium Species.</title>
        <authorList>
            <person name="Alessa O."/>
            <person name="Ogura Y."/>
            <person name="Fujitani Y."/>
            <person name="Takami H."/>
            <person name="Hayashi T."/>
            <person name="Sahin N."/>
            <person name="Tani A."/>
        </authorList>
    </citation>
    <scope>NUCLEOTIDE SEQUENCE</scope>
    <source>
        <strain evidence="2">DSM 19015</strain>
    </source>
</reference>
<dbReference type="EMBL" id="BPQP01000056">
    <property type="protein sequence ID" value="GJD96175.1"/>
    <property type="molecule type" value="Genomic_DNA"/>
</dbReference>
<sequence length="426" mass="45911">MVSFGGGQGAAAGRTGEIGFDRRVPGLTGIAVRGFLLSLITFGIYRFWYVTELRRYFWSRTIVDGSPAEYTGRGKELFLGFLVALAILIPIYVAIFVATISLPWLAPVGGLVSFAVLFLLGQYALYRGRRYRASRTLWRGIRLGQDGSGFVYALMAAGWWTLTFLTSGLAFPFMRAALERYRINHTLIGASRMKSEARGLSILLPWLLFYAVVLLPIVGSFVAAFIALGYTIPSDLIETDALGKSVLNPDYADSVGGPLGVALVAAPSFGLIAALLLIPFYRARETRVFMNAASLGPVRLASNLRARQFYWPYIVYFLSIIGFVLVLGIIVLLGGLLFRTAGAESGFHIAIALGAIVLYLGGALLAAVLYVRVITARLWHAVAATTVVENAGELDAVLASSRRQASGLNEGMADALDVGGALEIGF</sequence>
<evidence type="ECO:0000313" key="2">
    <source>
        <dbReference type="EMBL" id="GJD96175.1"/>
    </source>
</evidence>
<dbReference type="InterPro" id="IPR010295">
    <property type="entry name" value="DUF898"/>
</dbReference>
<feature type="transmembrane region" description="Helical" evidence="1">
    <location>
        <begin position="313"/>
        <end position="337"/>
    </location>
</feature>
<feature type="transmembrane region" description="Helical" evidence="1">
    <location>
        <begin position="349"/>
        <end position="371"/>
    </location>
</feature>
<feature type="transmembrane region" description="Helical" evidence="1">
    <location>
        <begin position="30"/>
        <end position="50"/>
    </location>
</feature>
<keyword evidence="1" id="KW-1133">Transmembrane helix</keyword>
<name>A0ABQ4S0L4_9HYPH</name>
<dbReference type="RefSeq" id="WP_238245286.1">
    <property type="nucleotide sequence ID" value="NZ_BPQP01000056.1"/>
</dbReference>
<keyword evidence="3" id="KW-1185">Reference proteome</keyword>
<keyword evidence="1" id="KW-0472">Membrane</keyword>
<evidence type="ECO:0000256" key="1">
    <source>
        <dbReference type="SAM" id="Phobius"/>
    </source>
</evidence>
<organism evidence="2 3">
    <name type="scientific">Methylobacterium iners</name>
    <dbReference type="NCBI Taxonomy" id="418707"/>
    <lineage>
        <taxon>Bacteria</taxon>
        <taxon>Pseudomonadati</taxon>
        <taxon>Pseudomonadota</taxon>
        <taxon>Alphaproteobacteria</taxon>
        <taxon>Hyphomicrobiales</taxon>
        <taxon>Methylobacteriaceae</taxon>
        <taxon>Methylobacterium</taxon>
    </lineage>
</organism>
<evidence type="ECO:0008006" key="4">
    <source>
        <dbReference type="Google" id="ProtNLM"/>
    </source>
</evidence>
<dbReference type="Proteomes" id="UP001055125">
    <property type="component" value="Unassembled WGS sequence"/>
</dbReference>
<dbReference type="Pfam" id="PF05987">
    <property type="entry name" value="DUF898"/>
    <property type="match status" value="1"/>
</dbReference>
<gene>
    <name evidence="2" type="ORF">OCOJLMKI_3394</name>
</gene>
<feature type="transmembrane region" description="Helical" evidence="1">
    <location>
        <begin position="104"/>
        <end position="125"/>
    </location>
</feature>
<keyword evidence="1" id="KW-0812">Transmembrane</keyword>
<protein>
    <recommendedName>
        <fullName evidence="4">DUF898 domain-containing protein</fullName>
    </recommendedName>
</protein>